<evidence type="ECO:0000313" key="2">
    <source>
        <dbReference type="EMBL" id="RVW05301.1"/>
    </source>
</evidence>
<proteinExistence type="predicted"/>
<comment type="caution">
    <text evidence="2">The sequence shown here is derived from an EMBL/GenBank/DDBJ whole genome shotgun (WGS) entry which is preliminary data.</text>
</comment>
<dbReference type="Gene3D" id="3.40.50.720">
    <property type="entry name" value="NAD(P)-binding Rossmann-like Domain"/>
    <property type="match status" value="1"/>
</dbReference>
<name>A0A3S3APC1_9NOCA</name>
<accession>A0A3S3APC1</accession>
<dbReference type="GO" id="GO:0044877">
    <property type="term" value="F:protein-containing complex binding"/>
    <property type="evidence" value="ECO:0007669"/>
    <property type="project" value="TreeGrafter"/>
</dbReference>
<dbReference type="PANTHER" id="PTHR12126:SF11">
    <property type="entry name" value="NADH DEHYDROGENASE [UBIQUINONE] 1 ALPHA SUBCOMPLEX SUBUNIT 9, MITOCHONDRIAL"/>
    <property type="match status" value="1"/>
</dbReference>
<dbReference type="OrthoDB" id="9771302at2"/>
<dbReference type="InterPro" id="IPR051207">
    <property type="entry name" value="ComplexI_NDUFA9_subunit"/>
</dbReference>
<dbReference type="Proteomes" id="UP000283479">
    <property type="component" value="Unassembled WGS sequence"/>
</dbReference>
<dbReference type="EMBL" id="RKLO01000001">
    <property type="protein sequence ID" value="RVW05301.1"/>
    <property type="molecule type" value="Genomic_DNA"/>
</dbReference>
<dbReference type="Pfam" id="PF13460">
    <property type="entry name" value="NAD_binding_10"/>
    <property type="match status" value="1"/>
</dbReference>
<dbReference type="RefSeq" id="WP_127950818.1">
    <property type="nucleotide sequence ID" value="NZ_RKLO01000001.1"/>
</dbReference>
<gene>
    <name evidence="2" type="ORF">EGT50_01370</name>
</gene>
<keyword evidence="3" id="KW-1185">Reference proteome</keyword>
<dbReference type="InterPro" id="IPR016040">
    <property type="entry name" value="NAD(P)-bd_dom"/>
</dbReference>
<dbReference type="InterPro" id="IPR036291">
    <property type="entry name" value="NAD(P)-bd_dom_sf"/>
</dbReference>
<evidence type="ECO:0000313" key="3">
    <source>
        <dbReference type="Proteomes" id="UP000283479"/>
    </source>
</evidence>
<dbReference type="SUPFAM" id="SSF51735">
    <property type="entry name" value="NAD(P)-binding Rossmann-fold domains"/>
    <property type="match status" value="1"/>
</dbReference>
<dbReference type="AlphaFoldDB" id="A0A3S3APC1"/>
<evidence type="ECO:0000259" key="1">
    <source>
        <dbReference type="Pfam" id="PF13460"/>
    </source>
</evidence>
<protein>
    <submittedName>
        <fullName evidence="2">NAD-dependent epimerase/dehydratase family protein</fullName>
    </submittedName>
</protein>
<organism evidence="2 3">
    <name type="scientific">Rhodococcus xishaensis</name>
    <dbReference type="NCBI Taxonomy" id="2487364"/>
    <lineage>
        <taxon>Bacteria</taxon>
        <taxon>Bacillati</taxon>
        <taxon>Actinomycetota</taxon>
        <taxon>Actinomycetes</taxon>
        <taxon>Mycobacteriales</taxon>
        <taxon>Nocardiaceae</taxon>
        <taxon>Rhodococcus</taxon>
    </lineage>
</organism>
<reference evidence="2 3" key="1">
    <citation type="submission" date="2018-11" db="EMBL/GenBank/DDBJ databases">
        <title>Rhodococcus spongicola sp. nov. and Rhodococcus xishaensis sp. nov. from marine sponges.</title>
        <authorList>
            <person name="Li L."/>
            <person name="Lin H.W."/>
        </authorList>
    </citation>
    <scope>NUCLEOTIDE SEQUENCE [LARGE SCALE GENOMIC DNA]</scope>
    <source>
        <strain evidence="2 3">LHW51113</strain>
    </source>
</reference>
<dbReference type="PANTHER" id="PTHR12126">
    <property type="entry name" value="NADH-UBIQUINONE OXIDOREDUCTASE 39 KDA SUBUNIT-RELATED"/>
    <property type="match status" value="1"/>
</dbReference>
<feature type="domain" description="NAD(P)-binding" evidence="1">
    <location>
        <begin position="7"/>
        <end position="169"/>
    </location>
</feature>
<sequence length="244" mass="25917">MRLAVVGGTGLVGSKVVARARQAGVDTVVVARSTGVDLMTGDGLDAALAGCDAVVDVSNRTVMRARPAVRYFSRAAANLVAAAERAGVGHLVTLSIVGIDAIDFGYYLGKRAQEDRVRAGAVPWTIVRATHFFEYPEPLLASKSPVVAIPRILCQPVAADDVAEFLVRTSQHNPARGTVEIAGPRQEQVVDMARRIVAARQLRRLVLPVTMPGKAGRAMATGGLIPQGNYLRTTKSFDEYVATL</sequence>